<sequence>MKRLNGKRMILWIMTLVLCVTTCMPAFASVGDRTLIHSNRDTSEVSIRGIYPLGEGFCIVTDGSEGQAILKYATLQSEPEKYVRPEPEYPDDMEGLMDGESDGEIPAVPGENQEGTDVPAEPGENGEKTEEPAVQEEPQEEIDIFADMDWASEDENGAAINNDTESEDSDNTDPYNYDYIYNYFGWNNELYGLVIDYVYDEETQTSKQGDAEIRHIKLENGEIVIEKTDLPALDLSFTSDEENGMSFGLNGVFTHGDYLIVTYYGSNMGVNIAAVNLKDGTSVLIPEDATMSGAFPGPEGSLIICRQDWNMGRSTFKLSRMDLATQKEEPVTEFTAGGYQLTACYDQEKNTLYYVCDGEVYALQMAEGQQPESVNECGIAPDGLMLTPDGYIIAWTYSAAVARNTDPTKRADVTLRVSNSGSNYYLEDAVLDMNESRGDISVILKEESNSINSDVLQSMMNQEDYIDVYILEYESKAFNALLNRGYLKDLSDNKDIATDVERMYPYLKDAFKQDGKIICTPVQVNGQVLGINLKTWAKLGGTEEELPKTWDEFFDWLEKDVPERIVGSDIKVCEDVGMSFKGTLRLLLLYQYQMWMDAKGGEYQFNTPFLKDLLTRLNNLNTDALGMKDAYDEDDYGYIISYDADYVDPLISTYTQPTVGGNYNGATPLPLAFDENDPPIVAAQVSVGFVNPYSKHPEEAREFLALILKNTTETAAATLFTDKTEPIRETRNDEWVESNKQWVENIEKQLEEAEDGQEKANLEENLKEAKAQLEYSERWSWRVSPDDLANYQKLLPNLKVMDYLFLYDLFNAGDEEEMMSAYSLFYSEDSDPEPLLDMIDKKIQTIRKEGN</sequence>
<evidence type="ECO:0000313" key="2">
    <source>
        <dbReference type="Proteomes" id="UP000682782"/>
    </source>
</evidence>
<accession>A0AC61N3R8</accession>
<keyword evidence="2" id="KW-1185">Reference proteome</keyword>
<proteinExistence type="predicted"/>
<organism evidence="1 2">
    <name type="scientific">Aristaeella hokkaidonensis</name>
    <dbReference type="NCBI Taxonomy" id="3046382"/>
    <lineage>
        <taxon>Bacteria</taxon>
        <taxon>Bacillati</taxon>
        <taxon>Bacillota</taxon>
        <taxon>Clostridia</taxon>
        <taxon>Eubacteriales</taxon>
        <taxon>Aristaeellaceae</taxon>
        <taxon>Aristaeella</taxon>
    </lineage>
</organism>
<gene>
    <name evidence="1" type="ORF">JYE49_09435</name>
</gene>
<evidence type="ECO:0000313" key="1">
    <source>
        <dbReference type="EMBL" id="QUC66091.1"/>
    </source>
</evidence>
<reference evidence="1" key="1">
    <citation type="submission" date="2021-01" db="EMBL/GenBank/DDBJ databases">
        <title>Complete genome sequence of Clostridiales bacterium R-7.</title>
        <authorList>
            <person name="Mahoney-Kurpe S.C."/>
            <person name="Palevich N."/>
            <person name="Koike S."/>
            <person name="Moon C.D."/>
            <person name="Attwood G.T."/>
        </authorList>
    </citation>
    <scope>NUCLEOTIDE SEQUENCE</scope>
    <source>
        <strain evidence="1">R-7</strain>
    </source>
</reference>
<name>A0AC61N3R8_9FIRM</name>
<dbReference type="EMBL" id="CP068393">
    <property type="protein sequence ID" value="QUC66091.1"/>
    <property type="molecule type" value="Genomic_DNA"/>
</dbReference>
<protein>
    <submittedName>
        <fullName evidence="1">Extracellular solute-binding protein</fullName>
    </submittedName>
</protein>
<dbReference type="Proteomes" id="UP000682782">
    <property type="component" value="Chromosome"/>
</dbReference>